<comment type="caution">
    <text evidence="1">The sequence shown here is derived from an EMBL/GenBank/DDBJ whole genome shotgun (WGS) entry which is preliminary data.</text>
</comment>
<evidence type="ECO:0000313" key="1">
    <source>
        <dbReference type="EMBL" id="MCH7321382.1"/>
    </source>
</evidence>
<gene>
    <name evidence="1" type="ORF">LZ480_05700</name>
</gene>
<keyword evidence="2" id="KW-1185">Reference proteome</keyword>
<dbReference type="Proteomes" id="UP001316087">
    <property type="component" value="Unassembled WGS sequence"/>
</dbReference>
<name>A0ABS9UAM5_9BACL</name>
<dbReference type="SUPFAM" id="SSF103642">
    <property type="entry name" value="Sec-C motif"/>
    <property type="match status" value="1"/>
</dbReference>
<protein>
    <submittedName>
        <fullName evidence="1">SEC-C domain-containing protein</fullName>
    </submittedName>
</protein>
<sequence length="334" mass="37980">MVGRNDPCPCNSGKKYKKCCEGKAQTTSMTIFQEEIENVLQTFYTSYPERKDIREFIELVQAWAPKLESKLQKELVEAVALDEFFFHKRPEIWTNYLAKMSKKTVRPSMIELLKTWEKPTFFIGTVETAENEYFTAVSAMDGTVYHIQKESPKPIPLGMRVFAFLLPDGTNKENHVLAVSTLIFFHKEHAISFEEFTAAYKKSGLSVEQFTKENHLLLWEGLVENGYEGEEFTPFEQEVVEQLKAFMADKGIDNDSFVAIVEDYLVEKEPAARKAGAIAAGAIRFGQDHDLLGQKFTVKDIAESFGISASSLNKYHQELTAFHQDKQLVKVGAN</sequence>
<proteinExistence type="predicted"/>
<dbReference type="EMBL" id="JAKZFC010000001">
    <property type="protein sequence ID" value="MCH7321382.1"/>
    <property type="molecule type" value="Genomic_DNA"/>
</dbReference>
<reference evidence="1 2" key="1">
    <citation type="submission" date="2022-03" db="EMBL/GenBank/DDBJ databases">
        <authorList>
            <person name="Jo J.-H."/>
            <person name="Im W.-T."/>
        </authorList>
    </citation>
    <scope>NUCLEOTIDE SEQUENCE [LARGE SCALE GENOMIC DNA]</scope>
    <source>
        <strain evidence="1 2">MA9</strain>
    </source>
</reference>
<evidence type="ECO:0000313" key="2">
    <source>
        <dbReference type="Proteomes" id="UP001316087"/>
    </source>
</evidence>
<accession>A0ABS9UAM5</accession>
<organism evidence="1 2">
    <name type="scientific">Solibacillus palustris</name>
    <dbReference type="NCBI Taxonomy" id="2908203"/>
    <lineage>
        <taxon>Bacteria</taxon>
        <taxon>Bacillati</taxon>
        <taxon>Bacillota</taxon>
        <taxon>Bacilli</taxon>
        <taxon>Bacillales</taxon>
        <taxon>Caryophanaceae</taxon>
        <taxon>Solibacillus</taxon>
    </lineage>
</organism>
<dbReference type="Pfam" id="PF02810">
    <property type="entry name" value="SEC-C"/>
    <property type="match status" value="1"/>
</dbReference>
<dbReference type="RefSeq" id="WP_241368411.1">
    <property type="nucleotide sequence ID" value="NZ_JAKZFC010000001.1"/>
</dbReference>
<dbReference type="Gene3D" id="3.10.450.50">
    <property type="match status" value="1"/>
</dbReference>
<dbReference type="InterPro" id="IPR004027">
    <property type="entry name" value="SEC_C_motif"/>
</dbReference>